<evidence type="ECO:0000256" key="2">
    <source>
        <dbReference type="ARBA" id="ARBA00009347"/>
    </source>
</evidence>
<evidence type="ECO:0000259" key="6">
    <source>
        <dbReference type="Pfam" id="PF02771"/>
    </source>
</evidence>
<gene>
    <name evidence="7" type="ORF">METZ01_LOCUS482397</name>
</gene>
<feature type="non-terminal residue" evidence="7">
    <location>
        <position position="93"/>
    </location>
</feature>
<dbReference type="InterPro" id="IPR013786">
    <property type="entry name" value="AcylCoA_DH/ox_N"/>
</dbReference>
<proteinExistence type="inferred from homology"/>
<evidence type="ECO:0000256" key="5">
    <source>
        <dbReference type="ARBA" id="ARBA00023002"/>
    </source>
</evidence>
<dbReference type="FunFam" id="1.10.540.10:FF:000002">
    <property type="entry name" value="Acyl-CoA dehydrogenase FadE19"/>
    <property type="match status" value="1"/>
</dbReference>
<comment type="cofactor">
    <cofactor evidence="1">
        <name>FAD</name>
        <dbReference type="ChEBI" id="CHEBI:57692"/>
    </cofactor>
</comment>
<accession>A0A383CBU4</accession>
<dbReference type="Pfam" id="PF02771">
    <property type="entry name" value="Acyl-CoA_dh_N"/>
    <property type="match status" value="1"/>
</dbReference>
<evidence type="ECO:0000313" key="7">
    <source>
        <dbReference type="EMBL" id="SVE29543.1"/>
    </source>
</evidence>
<dbReference type="InterPro" id="IPR009100">
    <property type="entry name" value="AcylCoA_DH/oxidase_NM_dom_sf"/>
</dbReference>
<dbReference type="AlphaFoldDB" id="A0A383CBU4"/>
<organism evidence="7">
    <name type="scientific">marine metagenome</name>
    <dbReference type="NCBI Taxonomy" id="408172"/>
    <lineage>
        <taxon>unclassified sequences</taxon>
        <taxon>metagenomes</taxon>
        <taxon>ecological metagenomes</taxon>
    </lineage>
</organism>
<name>A0A383CBU4_9ZZZZ</name>
<evidence type="ECO:0000256" key="1">
    <source>
        <dbReference type="ARBA" id="ARBA00001974"/>
    </source>
</evidence>
<evidence type="ECO:0000256" key="4">
    <source>
        <dbReference type="ARBA" id="ARBA00022827"/>
    </source>
</evidence>
<dbReference type="EMBL" id="UINC01207457">
    <property type="protein sequence ID" value="SVE29543.1"/>
    <property type="molecule type" value="Genomic_DNA"/>
</dbReference>
<keyword evidence="5" id="KW-0560">Oxidoreductase</keyword>
<dbReference type="PANTHER" id="PTHR43884:SF12">
    <property type="entry name" value="ISOVALERYL-COA DEHYDROGENASE, MITOCHONDRIAL-RELATED"/>
    <property type="match status" value="1"/>
</dbReference>
<evidence type="ECO:0000256" key="3">
    <source>
        <dbReference type="ARBA" id="ARBA00022630"/>
    </source>
</evidence>
<keyword evidence="4" id="KW-0274">FAD</keyword>
<keyword evidence="3" id="KW-0285">Flavoprotein</keyword>
<dbReference type="SUPFAM" id="SSF56645">
    <property type="entry name" value="Acyl-CoA dehydrogenase NM domain-like"/>
    <property type="match status" value="1"/>
</dbReference>
<reference evidence="7" key="1">
    <citation type="submission" date="2018-05" db="EMBL/GenBank/DDBJ databases">
        <authorList>
            <person name="Lanie J.A."/>
            <person name="Ng W.-L."/>
            <person name="Kazmierczak K.M."/>
            <person name="Andrzejewski T.M."/>
            <person name="Davidsen T.M."/>
            <person name="Wayne K.J."/>
            <person name="Tettelin H."/>
            <person name="Glass J.I."/>
            <person name="Rusch D."/>
            <person name="Podicherti R."/>
            <person name="Tsui H.-C.T."/>
            <person name="Winkler M.E."/>
        </authorList>
    </citation>
    <scope>NUCLEOTIDE SEQUENCE</scope>
</reference>
<sequence>MSWIYFNEEHTMLRKMVREFAINEIKPLAQKVDSEGLFPAESIQKMADLGLMGIPWDEKYGGTNMDTLSLVIAIEEIGKVCSSTAATMMAHTS</sequence>
<dbReference type="InterPro" id="IPR037069">
    <property type="entry name" value="AcylCoA_DH/ox_N_sf"/>
</dbReference>
<dbReference type="GO" id="GO:0003995">
    <property type="term" value="F:acyl-CoA dehydrogenase activity"/>
    <property type="evidence" value="ECO:0007669"/>
    <property type="project" value="TreeGrafter"/>
</dbReference>
<dbReference type="Gene3D" id="1.10.540.10">
    <property type="entry name" value="Acyl-CoA dehydrogenase/oxidase, N-terminal domain"/>
    <property type="match status" value="1"/>
</dbReference>
<dbReference type="PANTHER" id="PTHR43884">
    <property type="entry name" value="ACYL-COA DEHYDROGENASE"/>
    <property type="match status" value="1"/>
</dbReference>
<dbReference type="GO" id="GO:0050660">
    <property type="term" value="F:flavin adenine dinucleotide binding"/>
    <property type="evidence" value="ECO:0007669"/>
    <property type="project" value="InterPro"/>
</dbReference>
<protein>
    <recommendedName>
        <fullName evidence="6">Acyl-CoA dehydrogenase/oxidase N-terminal domain-containing protein</fullName>
    </recommendedName>
</protein>
<feature type="domain" description="Acyl-CoA dehydrogenase/oxidase N-terminal" evidence="6">
    <location>
        <begin position="7"/>
        <end position="93"/>
    </location>
</feature>
<comment type="similarity">
    <text evidence="2">Belongs to the acyl-CoA dehydrogenase family.</text>
</comment>